<dbReference type="InterPro" id="IPR017871">
    <property type="entry name" value="ABC_transporter-like_CS"/>
</dbReference>
<dbReference type="InterPro" id="IPR052156">
    <property type="entry name" value="BCAA_Transport_ATP-bd_LivF"/>
</dbReference>
<dbReference type="SUPFAM" id="SSF52540">
    <property type="entry name" value="P-loop containing nucleoside triphosphate hydrolases"/>
    <property type="match status" value="1"/>
</dbReference>
<keyword evidence="5" id="KW-0029">Amino-acid transport</keyword>
<dbReference type="EMBL" id="JBHRSM010000023">
    <property type="protein sequence ID" value="MFC3087036.1"/>
    <property type="molecule type" value="Genomic_DNA"/>
</dbReference>
<feature type="domain" description="ABC transporter" evidence="6">
    <location>
        <begin position="2"/>
        <end position="233"/>
    </location>
</feature>
<dbReference type="RefSeq" id="WP_197642723.1">
    <property type="nucleotide sequence ID" value="NZ_JAEACP010000006.1"/>
</dbReference>
<gene>
    <name evidence="7" type="ORF">ACFOD6_13365</name>
</gene>
<comment type="similarity">
    <text evidence="1">Belongs to the ABC transporter superfamily.</text>
</comment>
<dbReference type="InterPro" id="IPR003439">
    <property type="entry name" value="ABC_transporter-like_ATP-bd"/>
</dbReference>
<accession>A0ABV7DV89</accession>
<dbReference type="InterPro" id="IPR027417">
    <property type="entry name" value="P-loop_NTPase"/>
</dbReference>
<dbReference type="PROSITE" id="PS00211">
    <property type="entry name" value="ABC_TRANSPORTER_1"/>
    <property type="match status" value="1"/>
</dbReference>
<dbReference type="Pfam" id="PF00005">
    <property type="entry name" value="ABC_tran"/>
    <property type="match status" value="1"/>
</dbReference>
<evidence type="ECO:0000256" key="3">
    <source>
        <dbReference type="ARBA" id="ARBA00022741"/>
    </source>
</evidence>
<keyword evidence="8" id="KW-1185">Reference proteome</keyword>
<evidence type="ECO:0000313" key="7">
    <source>
        <dbReference type="EMBL" id="MFC3087036.1"/>
    </source>
</evidence>
<evidence type="ECO:0000313" key="8">
    <source>
        <dbReference type="Proteomes" id="UP001595445"/>
    </source>
</evidence>
<organism evidence="7 8">
    <name type="scientific">Tabrizicola soli</name>
    <dbReference type="NCBI Taxonomy" id="2185115"/>
    <lineage>
        <taxon>Bacteria</taxon>
        <taxon>Pseudomonadati</taxon>
        <taxon>Pseudomonadota</taxon>
        <taxon>Alphaproteobacteria</taxon>
        <taxon>Rhodobacterales</taxon>
        <taxon>Paracoccaceae</taxon>
        <taxon>Tabrizicola</taxon>
    </lineage>
</organism>
<evidence type="ECO:0000256" key="5">
    <source>
        <dbReference type="ARBA" id="ARBA00022970"/>
    </source>
</evidence>
<dbReference type="PROSITE" id="PS50893">
    <property type="entry name" value="ABC_TRANSPORTER_2"/>
    <property type="match status" value="1"/>
</dbReference>
<dbReference type="PANTHER" id="PTHR43820">
    <property type="entry name" value="HIGH-AFFINITY BRANCHED-CHAIN AMINO ACID TRANSPORT ATP-BINDING PROTEIN LIVF"/>
    <property type="match status" value="1"/>
</dbReference>
<dbReference type="Gene3D" id="3.40.50.300">
    <property type="entry name" value="P-loop containing nucleotide triphosphate hydrolases"/>
    <property type="match status" value="1"/>
</dbReference>
<keyword evidence="4 7" id="KW-0067">ATP-binding</keyword>
<keyword evidence="3" id="KW-0547">Nucleotide-binding</keyword>
<reference evidence="8" key="1">
    <citation type="journal article" date="2019" name="Int. J. Syst. Evol. Microbiol.">
        <title>The Global Catalogue of Microorganisms (GCM) 10K type strain sequencing project: providing services to taxonomists for standard genome sequencing and annotation.</title>
        <authorList>
            <consortium name="The Broad Institute Genomics Platform"/>
            <consortium name="The Broad Institute Genome Sequencing Center for Infectious Disease"/>
            <person name="Wu L."/>
            <person name="Ma J."/>
        </authorList>
    </citation>
    <scope>NUCLEOTIDE SEQUENCE [LARGE SCALE GENOMIC DNA]</scope>
    <source>
        <strain evidence="8">KCTC 62102</strain>
    </source>
</reference>
<sequence length="233" mass="25678">MLIFDKVSAGYGQSPVLFSLNLDLPSGAVSTLLGKNGMGKTTTVRTIFGLTSRITGDIVLNGRRINGLAPHQIARMGVAVVPEGRQVFPTLTVVENLIATSRDETARARSAAVQAIFEMFPRLEERKRSYANLLSGGEQQMLAIGRALMTRPRFLILDEATEGLAPTIRREIWAALRRLKEEHYTILVIDKSLKPLSKLGDRHNIIRKGELAWSGTSDELMRPDGEAMRLLGV</sequence>
<name>A0ABV7DV89_9RHOB</name>
<dbReference type="CDD" id="cd03224">
    <property type="entry name" value="ABC_TM1139_LivF_branched"/>
    <property type="match status" value="1"/>
</dbReference>
<dbReference type="SMART" id="SM00382">
    <property type="entry name" value="AAA"/>
    <property type="match status" value="1"/>
</dbReference>
<evidence type="ECO:0000256" key="2">
    <source>
        <dbReference type="ARBA" id="ARBA00022448"/>
    </source>
</evidence>
<proteinExistence type="inferred from homology"/>
<evidence type="ECO:0000256" key="1">
    <source>
        <dbReference type="ARBA" id="ARBA00005417"/>
    </source>
</evidence>
<dbReference type="PANTHER" id="PTHR43820:SF2">
    <property type="entry name" value="ABC TRANSPORTER ATP-BINDING PROTEIN"/>
    <property type="match status" value="1"/>
</dbReference>
<evidence type="ECO:0000256" key="4">
    <source>
        <dbReference type="ARBA" id="ARBA00022840"/>
    </source>
</evidence>
<protein>
    <submittedName>
        <fullName evidence="7">ABC transporter ATP-binding protein</fullName>
    </submittedName>
</protein>
<keyword evidence="2" id="KW-0813">Transport</keyword>
<comment type="caution">
    <text evidence="7">The sequence shown here is derived from an EMBL/GenBank/DDBJ whole genome shotgun (WGS) entry which is preliminary data.</text>
</comment>
<dbReference type="GO" id="GO:0005524">
    <property type="term" value="F:ATP binding"/>
    <property type="evidence" value="ECO:0007669"/>
    <property type="project" value="UniProtKB-KW"/>
</dbReference>
<dbReference type="Proteomes" id="UP001595445">
    <property type="component" value="Unassembled WGS sequence"/>
</dbReference>
<dbReference type="InterPro" id="IPR003593">
    <property type="entry name" value="AAA+_ATPase"/>
</dbReference>
<evidence type="ECO:0000259" key="6">
    <source>
        <dbReference type="PROSITE" id="PS50893"/>
    </source>
</evidence>